<protein>
    <submittedName>
        <fullName evidence="1">16726_t:CDS:1</fullName>
    </submittedName>
</protein>
<name>A0ACA9MII3_9GLOM</name>
<proteinExistence type="predicted"/>
<dbReference type="EMBL" id="CAJVPU010008601">
    <property type="protein sequence ID" value="CAG8585774.1"/>
    <property type="molecule type" value="Genomic_DNA"/>
</dbReference>
<accession>A0ACA9MII3</accession>
<evidence type="ECO:0000313" key="1">
    <source>
        <dbReference type="EMBL" id="CAG8585774.1"/>
    </source>
</evidence>
<keyword evidence="2" id="KW-1185">Reference proteome</keyword>
<organism evidence="1 2">
    <name type="scientific">Dentiscutata heterogama</name>
    <dbReference type="NCBI Taxonomy" id="1316150"/>
    <lineage>
        <taxon>Eukaryota</taxon>
        <taxon>Fungi</taxon>
        <taxon>Fungi incertae sedis</taxon>
        <taxon>Mucoromycota</taxon>
        <taxon>Glomeromycotina</taxon>
        <taxon>Glomeromycetes</taxon>
        <taxon>Diversisporales</taxon>
        <taxon>Gigasporaceae</taxon>
        <taxon>Dentiscutata</taxon>
    </lineage>
</organism>
<comment type="caution">
    <text evidence="1">The sequence shown here is derived from an EMBL/GenBank/DDBJ whole genome shotgun (WGS) entry which is preliminary data.</text>
</comment>
<dbReference type="Proteomes" id="UP000789702">
    <property type="component" value="Unassembled WGS sequence"/>
</dbReference>
<sequence>MKPLTIYWIPGVHSCKDYMFPKVFSFGICETNFKINIEILELILPIVPGVENR</sequence>
<evidence type="ECO:0000313" key="2">
    <source>
        <dbReference type="Proteomes" id="UP000789702"/>
    </source>
</evidence>
<gene>
    <name evidence="1" type="ORF">DHETER_LOCUS6658</name>
</gene>
<feature type="non-terminal residue" evidence="1">
    <location>
        <position position="53"/>
    </location>
</feature>
<reference evidence="1" key="1">
    <citation type="submission" date="2021-06" db="EMBL/GenBank/DDBJ databases">
        <authorList>
            <person name="Kallberg Y."/>
            <person name="Tangrot J."/>
            <person name="Rosling A."/>
        </authorList>
    </citation>
    <scope>NUCLEOTIDE SEQUENCE</scope>
    <source>
        <strain evidence="1">IL203A</strain>
    </source>
</reference>